<evidence type="ECO:0000259" key="3">
    <source>
        <dbReference type="PROSITE" id="PS00497"/>
    </source>
</evidence>
<dbReference type="PROSITE" id="PS00497">
    <property type="entry name" value="TYROSINASE_1"/>
    <property type="match status" value="1"/>
</dbReference>
<organism evidence="5 6">
    <name type="scientific">Apodospora peruviana</name>
    <dbReference type="NCBI Taxonomy" id="516989"/>
    <lineage>
        <taxon>Eukaryota</taxon>
        <taxon>Fungi</taxon>
        <taxon>Dikarya</taxon>
        <taxon>Ascomycota</taxon>
        <taxon>Pezizomycotina</taxon>
        <taxon>Sordariomycetes</taxon>
        <taxon>Sordariomycetidae</taxon>
        <taxon>Sordariales</taxon>
        <taxon>Lasiosphaeriaceae</taxon>
        <taxon>Apodospora</taxon>
    </lineage>
</organism>
<dbReference type="InterPro" id="IPR002227">
    <property type="entry name" value="Tyrosinase_Cu-bd"/>
</dbReference>
<feature type="domain" description="Tyrosinase copper-binding" evidence="4">
    <location>
        <begin position="308"/>
        <end position="319"/>
    </location>
</feature>
<dbReference type="Proteomes" id="UP001283341">
    <property type="component" value="Unassembled WGS sequence"/>
</dbReference>
<keyword evidence="1" id="KW-0479">Metal-binding</keyword>
<keyword evidence="2" id="KW-0732">Signal</keyword>
<dbReference type="PROSITE" id="PS00498">
    <property type="entry name" value="TYROSINASE_2"/>
    <property type="match status" value="1"/>
</dbReference>
<dbReference type="AlphaFoldDB" id="A0AAE0I1G2"/>
<dbReference type="PANTHER" id="PTHR11474:SF116">
    <property type="entry name" value="TYROSINASE"/>
    <property type="match status" value="1"/>
</dbReference>
<dbReference type="GO" id="GO:0046872">
    <property type="term" value="F:metal ion binding"/>
    <property type="evidence" value="ECO:0007669"/>
    <property type="project" value="UniProtKB-KW"/>
</dbReference>
<dbReference type="EMBL" id="JAUEDM010000005">
    <property type="protein sequence ID" value="KAK3316750.1"/>
    <property type="molecule type" value="Genomic_DNA"/>
</dbReference>
<reference evidence="5" key="2">
    <citation type="submission" date="2023-06" db="EMBL/GenBank/DDBJ databases">
        <authorList>
            <consortium name="Lawrence Berkeley National Laboratory"/>
            <person name="Haridas S."/>
            <person name="Hensen N."/>
            <person name="Bonometti L."/>
            <person name="Westerberg I."/>
            <person name="Brannstrom I.O."/>
            <person name="Guillou S."/>
            <person name="Cros-Aarteil S."/>
            <person name="Calhoun S."/>
            <person name="Kuo A."/>
            <person name="Mondo S."/>
            <person name="Pangilinan J."/>
            <person name="Riley R."/>
            <person name="Labutti K."/>
            <person name="Andreopoulos B."/>
            <person name="Lipzen A."/>
            <person name="Chen C."/>
            <person name="Yanf M."/>
            <person name="Daum C."/>
            <person name="Ng V."/>
            <person name="Clum A."/>
            <person name="Steindorff A."/>
            <person name="Ohm R."/>
            <person name="Martin F."/>
            <person name="Silar P."/>
            <person name="Natvig D."/>
            <person name="Lalanne C."/>
            <person name="Gautier V."/>
            <person name="Ament-Velasquez S.L."/>
            <person name="Kruys A."/>
            <person name="Hutchinson M.I."/>
            <person name="Powell A.J."/>
            <person name="Barry K."/>
            <person name="Miller A.N."/>
            <person name="Grigoriev I.V."/>
            <person name="Debuchy R."/>
            <person name="Gladieux P."/>
            <person name="Thoren M.H."/>
            <person name="Johannesson H."/>
        </authorList>
    </citation>
    <scope>NUCLEOTIDE SEQUENCE</scope>
    <source>
        <strain evidence="5">CBS 118394</strain>
    </source>
</reference>
<evidence type="ECO:0000259" key="4">
    <source>
        <dbReference type="PROSITE" id="PS00498"/>
    </source>
</evidence>
<proteinExistence type="predicted"/>
<dbReference type="GO" id="GO:0016491">
    <property type="term" value="F:oxidoreductase activity"/>
    <property type="evidence" value="ECO:0007669"/>
    <property type="project" value="InterPro"/>
</dbReference>
<dbReference type="Gene3D" id="1.10.1280.10">
    <property type="entry name" value="Di-copper center containing domain from catechol oxidase"/>
    <property type="match status" value="1"/>
</dbReference>
<dbReference type="Pfam" id="PF00264">
    <property type="entry name" value="Tyrosinase"/>
    <property type="match status" value="1"/>
</dbReference>
<name>A0AAE0I1G2_9PEZI</name>
<accession>A0AAE0I1G2</accession>
<evidence type="ECO:0000313" key="5">
    <source>
        <dbReference type="EMBL" id="KAK3316750.1"/>
    </source>
</evidence>
<dbReference type="InterPro" id="IPR008922">
    <property type="entry name" value="Di-copper_centre_dom_sf"/>
</dbReference>
<dbReference type="InterPro" id="IPR050316">
    <property type="entry name" value="Tyrosinase/Hemocyanin"/>
</dbReference>
<comment type="caution">
    <text evidence="5">The sequence shown here is derived from an EMBL/GenBank/DDBJ whole genome shotgun (WGS) entry which is preliminary data.</text>
</comment>
<reference evidence="5" key="1">
    <citation type="journal article" date="2023" name="Mol. Phylogenet. Evol.">
        <title>Genome-scale phylogeny and comparative genomics of the fungal order Sordariales.</title>
        <authorList>
            <person name="Hensen N."/>
            <person name="Bonometti L."/>
            <person name="Westerberg I."/>
            <person name="Brannstrom I.O."/>
            <person name="Guillou S."/>
            <person name="Cros-Aarteil S."/>
            <person name="Calhoun S."/>
            <person name="Haridas S."/>
            <person name="Kuo A."/>
            <person name="Mondo S."/>
            <person name="Pangilinan J."/>
            <person name="Riley R."/>
            <person name="LaButti K."/>
            <person name="Andreopoulos B."/>
            <person name="Lipzen A."/>
            <person name="Chen C."/>
            <person name="Yan M."/>
            <person name="Daum C."/>
            <person name="Ng V."/>
            <person name="Clum A."/>
            <person name="Steindorff A."/>
            <person name="Ohm R.A."/>
            <person name="Martin F."/>
            <person name="Silar P."/>
            <person name="Natvig D.O."/>
            <person name="Lalanne C."/>
            <person name="Gautier V."/>
            <person name="Ament-Velasquez S.L."/>
            <person name="Kruys A."/>
            <person name="Hutchinson M.I."/>
            <person name="Powell A.J."/>
            <person name="Barry K."/>
            <person name="Miller A.N."/>
            <person name="Grigoriev I.V."/>
            <person name="Debuchy R."/>
            <person name="Gladieux P."/>
            <person name="Hiltunen Thoren M."/>
            <person name="Johannesson H."/>
        </authorList>
    </citation>
    <scope>NUCLEOTIDE SEQUENCE</scope>
    <source>
        <strain evidence="5">CBS 118394</strain>
    </source>
</reference>
<evidence type="ECO:0000256" key="2">
    <source>
        <dbReference type="SAM" id="SignalP"/>
    </source>
</evidence>
<protein>
    <recommendedName>
        <fullName evidence="3 4">Tyrosinase copper-binding domain-containing protein</fullName>
    </recommendedName>
</protein>
<sequence>MKFSLSIIGLLPLVSLINATTIDPEVVAARKNDVYLKQYQDNIMKTLRARKPTAKCTERTLIRRKEWSRLSKSEKLAYVAATKCLAAKPNQLSRALVPGVRNRYDDFTAVHLANTPYVHFNGNFLAFHRHYVHLYEQALRNECGYKGTQPYWDWSISYQDVRTHPIFDGSAASLGGNGAYEPDRENVVVELAPGIFQSHPPATGGGCVTKGPFTPSTWSVNLGPIGYNVSWDPIGPDGGFGYNPRCLRRDFSPIYSKDSRPSNVTALLEVDSLAALSFKFDAEPGAVHGAGHFQVGGIELCTYASPSDPIFWAHHAMIDRIWTVWQHLGNTSVIATKQNSVWGTGTNGNNPPSAPVTLDSTINFDVLDQPRAIRELVSTIDGPFCYMYE</sequence>
<feature type="signal peptide" evidence="2">
    <location>
        <begin position="1"/>
        <end position="19"/>
    </location>
</feature>
<dbReference type="PANTHER" id="PTHR11474">
    <property type="entry name" value="TYROSINASE FAMILY MEMBER"/>
    <property type="match status" value="1"/>
</dbReference>
<gene>
    <name evidence="5" type="ORF">B0H66DRAFT_304946</name>
</gene>
<evidence type="ECO:0000313" key="6">
    <source>
        <dbReference type="Proteomes" id="UP001283341"/>
    </source>
</evidence>
<feature type="domain" description="Tyrosinase copper-binding" evidence="3">
    <location>
        <begin position="119"/>
        <end position="136"/>
    </location>
</feature>
<dbReference type="SUPFAM" id="SSF48056">
    <property type="entry name" value="Di-copper centre-containing domain"/>
    <property type="match status" value="1"/>
</dbReference>
<keyword evidence="6" id="KW-1185">Reference proteome</keyword>
<feature type="chain" id="PRO_5042119069" description="Tyrosinase copper-binding domain-containing protein" evidence="2">
    <location>
        <begin position="20"/>
        <end position="389"/>
    </location>
</feature>
<dbReference type="PRINTS" id="PR00092">
    <property type="entry name" value="TYROSINASE"/>
</dbReference>
<evidence type="ECO:0000256" key="1">
    <source>
        <dbReference type="ARBA" id="ARBA00022723"/>
    </source>
</evidence>